<evidence type="ECO:0000313" key="3">
    <source>
        <dbReference type="EMBL" id="VFR37801.1"/>
    </source>
</evidence>
<organism evidence="3">
    <name type="scientific">plant metagenome</name>
    <dbReference type="NCBI Taxonomy" id="1297885"/>
    <lineage>
        <taxon>unclassified sequences</taxon>
        <taxon>metagenomes</taxon>
        <taxon>organismal metagenomes</taxon>
    </lineage>
</organism>
<protein>
    <submittedName>
        <fullName evidence="3">Uncharacterized protein</fullName>
    </submittedName>
</protein>
<dbReference type="EMBL" id="CAADIC010000002">
    <property type="protein sequence ID" value="VFR22212.1"/>
    <property type="molecule type" value="Genomic_DNA"/>
</dbReference>
<evidence type="ECO:0000313" key="2">
    <source>
        <dbReference type="EMBL" id="VFR22212.1"/>
    </source>
</evidence>
<dbReference type="EMBL" id="CAADIM010000002">
    <property type="protein sequence ID" value="VFR62395.1"/>
    <property type="molecule type" value="Genomic_DNA"/>
</dbReference>
<evidence type="ECO:0000313" key="1">
    <source>
        <dbReference type="EMBL" id="VFR20420.1"/>
    </source>
</evidence>
<proteinExistence type="predicted"/>
<evidence type="ECO:0000313" key="4">
    <source>
        <dbReference type="EMBL" id="VFR62395.1"/>
    </source>
</evidence>
<evidence type="ECO:0000313" key="7">
    <source>
        <dbReference type="EMBL" id="VFR86596.1"/>
    </source>
</evidence>
<dbReference type="EMBL" id="CAADIB010000003">
    <property type="protein sequence ID" value="VFR20420.1"/>
    <property type="molecule type" value="Genomic_DNA"/>
</dbReference>
<name>A0A484QKV9_9ZZZZ</name>
<reference evidence="3" key="1">
    <citation type="submission" date="2019-03" db="EMBL/GenBank/DDBJ databases">
        <authorList>
            <person name="Danneels B."/>
        </authorList>
    </citation>
    <scope>NUCLEOTIDE SEQUENCE</scope>
</reference>
<dbReference type="EMBL" id="CAADIL010000034">
    <property type="protein sequence ID" value="VFR84225.1"/>
    <property type="molecule type" value="Genomic_DNA"/>
</dbReference>
<evidence type="ECO:0000313" key="6">
    <source>
        <dbReference type="EMBL" id="VFR84225.1"/>
    </source>
</evidence>
<dbReference type="EMBL" id="CAADHZ010000027">
    <property type="protein sequence ID" value="VFR37801.1"/>
    <property type="molecule type" value="Genomic_DNA"/>
</dbReference>
<evidence type="ECO:0000313" key="5">
    <source>
        <dbReference type="EMBL" id="VFR76093.1"/>
    </source>
</evidence>
<dbReference type="EMBL" id="CAADIN010000015">
    <property type="protein sequence ID" value="VFR86596.1"/>
    <property type="molecule type" value="Genomic_DNA"/>
</dbReference>
<dbReference type="EMBL" id="CAADIJ010000020">
    <property type="protein sequence ID" value="VFR76093.1"/>
    <property type="molecule type" value="Genomic_DNA"/>
</dbReference>
<dbReference type="AlphaFoldDB" id="A0A484QKV9"/>
<gene>
    <name evidence="2" type="ORF">ANDA3_1916</name>
    <name evidence="3" type="ORF">ANDO1_1853</name>
    <name evidence="1" type="ORF">ANDO2_1760</name>
    <name evidence="6" type="ORF">DAR2_1783</name>
    <name evidence="5" type="ORF">DAR3_1780</name>
    <name evidence="4" type="ORF">ISE1_1663</name>
    <name evidence="7" type="ORF">ISE2_1700</name>
</gene>
<accession>A0A484QKV9</accession>
<sequence length="45" mass="4868">MHECGAYQTLMTGPGAWPFLHCAQLWTTGPRSGDSCLVREVKGAC</sequence>